<dbReference type="PROSITE" id="PS51257">
    <property type="entry name" value="PROKAR_LIPOPROTEIN"/>
    <property type="match status" value="1"/>
</dbReference>
<keyword evidence="2" id="KW-0732">Signal</keyword>
<keyword evidence="4" id="KW-1185">Reference proteome</keyword>
<keyword evidence="1" id="KW-0812">Transmembrane</keyword>
<feature type="signal peptide" evidence="2">
    <location>
        <begin position="1"/>
        <end position="20"/>
    </location>
</feature>
<dbReference type="EMBL" id="BQFW01000004">
    <property type="protein sequence ID" value="GJJ70907.1"/>
    <property type="molecule type" value="Genomic_DNA"/>
</dbReference>
<organism evidence="3 4">
    <name type="scientific">Entomortierella parvispora</name>
    <dbReference type="NCBI Taxonomy" id="205924"/>
    <lineage>
        <taxon>Eukaryota</taxon>
        <taxon>Fungi</taxon>
        <taxon>Fungi incertae sedis</taxon>
        <taxon>Mucoromycota</taxon>
        <taxon>Mortierellomycotina</taxon>
        <taxon>Mortierellomycetes</taxon>
        <taxon>Mortierellales</taxon>
        <taxon>Mortierellaceae</taxon>
        <taxon>Entomortierella</taxon>
    </lineage>
</organism>
<name>A0A9P3H718_9FUNG</name>
<keyword evidence="1" id="KW-1133">Transmembrane helix</keyword>
<comment type="caution">
    <text evidence="3">The sequence shown here is derived from an EMBL/GenBank/DDBJ whole genome shotgun (WGS) entry which is preliminary data.</text>
</comment>
<dbReference type="OrthoDB" id="10609008at2759"/>
<dbReference type="Proteomes" id="UP000827284">
    <property type="component" value="Unassembled WGS sequence"/>
</dbReference>
<dbReference type="AlphaFoldDB" id="A0A9P3H718"/>
<evidence type="ECO:0000256" key="1">
    <source>
        <dbReference type="SAM" id="Phobius"/>
    </source>
</evidence>
<sequence>MRSQAILVLAAIALATSASAQTNTTVLACETCLVNAAKSSFPVCSSIASDPTITATDPSQLTGNDKDCYCSMVSSTSWVTGCVSPTSCPQDMLTELTQEFADAKNTYCAGFSVSSSKNEASASLSALTFTAVGVAAAIINTMVFL</sequence>
<feature type="transmembrane region" description="Helical" evidence="1">
    <location>
        <begin position="124"/>
        <end position="144"/>
    </location>
</feature>
<feature type="chain" id="PRO_5040124519" description="Extracellular membrane protein CFEM domain-containing protein" evidence="2">
    <location>
        <begin position="21"/>
        <end position="145"/>
    </location>
</feature>
<keyword evidence="1" id="KW-0472">Membrane</keyword>
<reference evidence="3" key="1">
    <citation type="submission" date="2021-11" db="EMBL/GenBank/DDBJ databases">
        <authorList>
            <person name="Herlambang A."/>
            <person name="Guo Y."/>
            <person name="Takashima Y."/>
            <person name="Nishizawa T."/>
        </authorList>
    </citation>
    <scope>NUCLEOTIDE SEQUENCE</scope>
    <source>
        <strain evidence="3">E1425</strain>
    </source>
</reference>
<evidence type="ECO:0000256" key="2">
    <source>
        <dbReference type="SAM" id="SignalP"/>
    </source>
</evidence>
<reference evidence="3" key="2">
    <citation type="journal article" date="2022" name="Microbiol. Resour. Announc.">
        <title>Whole-Genome Sequence of Entomortierella parvispora E1425, a Mucoromycotan Fungus Associated with Burkholderiaceae-Related Endosymbiotic Bacteria.</title>
        <authorList>
            <person name="Herlambang A."/>
            <person name="Guo Y."/>
            <person name="Takashima Y."/>
            <person name="Narisawa K."/>
            <person name="Ohta H."/>
            <person name="Nishizawa T."/>
        </authorList>
    </citation>
    <scope>NUCLEOTIDE SEQUENCE</scope>
    <source>
        <strain evidence="3">E1425</strain>
    </source>
</reference>
<evidence type="ECO:0000313" key="3">
    <source>
        <dbReference type="EMBL" id="GJJ70907.1"/>
    </source>
</evidence>
<gene>
    <name evidence="3" type="ORF">EMPS_03257</name>
</gene>
<evidence type="ECO:0008006" key="5">
    <source>
        <dbReference type="Google" id="ProtNLM"/>
    </source>
</evidence>
<accession>A0A9P3H718</accession>
<proteinExistence type="predicted"/>
<protein>
    <recommendedName>
        <fullName evidence="5">Extracellular membrane protein CFEM domain-containing protein</fullName>
    </recommendedName>
</protein>
<evidence type="ECO:0000313" key="4">
    <source>
        <dbReference type="Proteomes" id="UP000827284"/>
    </source>
</evidence>